<keyword evidence="3" id="KW-0812">Transmembrane</keyword>
<feature type="transmembrane region" description="Helical" evidence="3">
    <location>
        <begin position="100"/>
        <end position="119"/>
    </location>
</feature>
<organism evidence="5 6">
    <name type="scientific">Arthrobacter ginsengisoli</name>
    <dbReference type="NCBI Taxonomy" id="1356565"/>
    <lineage>
        <taxon>Bacteria</taxon>
        <taxon>Bacillati</taxon>
        <taxon>Actinomycetota</taxon>
        <taxon>Actinomycetes</taxon>
        <taxon>Micrococcales</taxon>
        <taxon>Micrococcaceae</taxon>
        <taxon>Arthrobacter</taxon>
    </lineage>
</organism>
<dbReference type="EMBL" id="JAVDVQ010000005">
    <property type="protein sequence ID" value="MDR7082231.1"/>
    <property type="molecule type" value="Genomic_DNA"/>
</dbReference>
<comment type="caution">
    <text evidence="5">The sequence shown here is derived from an EMBL/GenBank/DDBJ whole genome shotgun (WGS) entry which is preliminary data.</text>
</comment>
<dbReference type="EC" id="3.4.23.43" evidence="5"/>
<feature type="transmembrane region" description="Helical" evidence="3">
    <location>
        <begin position="203"/>
        <end position="220"/>
    </location>
</feature>
<evidence type="ECO:0000256" key="3">
    <source>
        <dbReference type="SAM" id="Phobius"/>
    </source>
</evidence>
<evidence type="ECO:0000313" key="5">
    <source>
        <dbReference type="EMBL" id="MDR7082231.1"/>
    </source>
</evidence>
<evidence type="ECO:0000259" key="4">
    <source>
        <dbReference type="Pfam" id="PF01478"/>
    </source>
</evidence>
<dbReference type="Proteomes" id="UP001252243">
    <property type="component" value="Unassembled WGS sequence"/>
</dbReference>
<feature type="transmembrane region" description="Helical" evidence="3">
    <location>
        <begin position="165"/>
        <end position="191"/>
    </location>
</feature>
<evidence type="ECO:0000256" key="1">
    <source>
        <dbReference type="ARBA" id="ARBA00005801"/>
    </source>
</evidence>
<dbReference type="EC" id="2.1.1.-" evidence="5"/>
<dbReference type="PRINTS" id="PR00864">
    <property type="entry name" value="PREPILNPTASE"/>
</dbReference>
<keyword evidence="5" id="KW-0489">Methyltransferase</keyword>
<feature type="transmembrane region" description="Helical" evidence="3">
    <location>
        <begin position="125"/>
        <end position="144"/>
    </location>
</feature>
<keyword evidence="6" id="KW-1185">Reference proteome</keyword>
<dbReference type="InterPro" id="IPR000045">
    <property type="entry name" value="Prepilin_IV_endopep_pep"/>
</dbReference>
<dbReference type="Pfam" id="PF01478">
    <property type="entry name" value="Peptidase_A24"/>
    <property type="match status" value="1"/>
</dbReference>
<dbReference type="RefSeq" id="WP_310052473.1">
    <property type="nucleotide sequence ID" value="NZ_JAVDVQ010000005.1"/>
</dbReference>
<keyword evidence="5" id="KW-0378">Hydrolase</keyword>
<dbReference type="GO" id="GO:0004190">
    <property type="term" value="F:aspartic-type endopeptidase activity"/>
    <property type="evidence" value="ECO:0007669"/>
    <property type="project" value="UniProtKB-EC"/>
</dbReference>
<feature type="transmembrane region" description="Helical" evidence="3">
    <location>
        <begin position="6"/>
        <end position="29"/>
    </location>
</feature>
<dbReference type="Gene3D" id="1.20.120.1220">
    <property type="match status" value="1"/>
</dbReference>
<proteinExistence type="inferred from homology"/>
<dbReference type="PANTHER" id="PTHR30487:SF0">
    <property type="entry name" value="PREPILIN LEADER PEPTIDASE_N-METHYLTRANSFERASE-RELATED"/>
    <property type="match status" value="1"/>
</dbReference>
<accession>A0ABU1UAM9</accession>
<keyword evidence="3" id="KW-0472">Membrane</keyword>
<feature type="domain" description="Prepilin type IV endopeptidase peptidase" evidence="4">
    <location>
        <begin position="78"/>
        <end position="187"/>
    </location>
</feature>
<gene>
    <name evidence="5" type="ORF">J2X01_001519</name>
</gene>
<feature type="transmembrane region" description="Helical" evidence="3">
    <location>
        <begin position="73"/>
        <end position="91"/>
    </location>
</feature>
<evidence type="ECO:0000256" key="2">
    <source>
        <dbReference type="RuleBase" id="RU003793"/>
    </source>
</evidence>
<sequence>MFDTAAAGSASPLFIVGVGFAGLCLGLIADALVRRVLPQLAGEATTRLRITTAAVTFVLSALLAWRFGSAAELPAYVLLGIFAVPLARIDIEHHLLPNRLVGPLLGAGLALLAFASLAQGAVGDLIRGAAGSAILFVLYLILALTSRNGLGMGDVKLAAPLGLYLGYLGWAQVFYGGALAFVVGGLASVVLVLKNRGNKPKEVAYGPSMLAAGLAIILLLP</sequence>
<dbReference type="InterPro" id="IPR014032">
    <property type="entry name" value="Peptidase_A24A_bac"/>
</dbReference>
<dbReference type="GO" id="GO:0032259">
    <property type="term" value="P:methylation"/>
    <property type="evidence" value="ECO:0007669"/>
    <property type="project" value="UniProtKB-KW"/>
</dbReference>
<keyword evidence="3" id="KW-1133">Transmembrane helix</keyword>
<name>A0ABU1UAM9_9MICC</name>
<keyword evidence="5" id="KW-0808">Transferase</keyword>
<reference evidence="5 6" key="1">
    <citation type="submission" date="2023-07" db="EMBL/GenBank/DDBJ databases">
        <title>Sorghum-associated microbial communities from plants grown in Nebraska, USA.</title>
        <authorList>
            <person name="Schachtman D."/>
        </authorList>
    </citation>
    <scope>NUCLEOTIDE SEQUENCE [LARGE SCALE GENOMIC DNA]</scope>
    <source>
        <strain evidence="5 6">BE167</strain>
    </source>
</reference>
<protein>
    <submittedName>
        <fullName evidence="5">Leader peptidase (Prepilin peptidase)/N-methyltransferase</fullName>
        <ecNumber evidence="5">2.1.1.-</ecNumber>
        <ecNumber evidence="5">3.4.23.43</ecNumber>
    </submittedName>
</protein>
<comment type="similarity">
    <text evidence="1 2">Belongs to the peptidase A24 family.</text>
</comment>
<dbReference type="GO" id="GO:0008168">
    <property type="term" value="F:methyltransferase activity"/>
    <property type="evidence" value="ECO:0007669"/>
    <property type="project" value="UniProtKB-KW"/>
</dbReference>
<evidence type="ECO:0000313" key="6">
    <source>
        <dbReference type="Proteomes" id="UP001252243"/>
    </source>
</evidence>
<dbReference type="InterPro" id="IPR050882">
    <property type="entry name" value="Prepilin_peptidase/N-MTase"/>
</dbReference>
<dbReference type="PANTHER" id="PTHR30487">
    <property type="entry name" value="TYPE 4 PREPILIN-LIKE PROTEINS LEADER PEPTIDE-PROCESSING ENZYME"/>
    <property type="match status" value="1"/>
</dbReference>